<comment type="caution">
    <text evidence="3">The sequence shown here is derived from an EMBL/GenBank/DDBJ whole genome shotgun (WGS) entry which is preliminary data.</text>
</comment>
<reference evidence="3 4" key="1">
    <citation type="submission" date="2021-03" db="EMBL/GenBank/DDBJ databases">
        <title>novel species isolated from a fishpond in China.</title>
        <authorList>
            <person name="Lu H."/>
            <person name="Cai Z."/>
        </authorList>
    </citation>
    <scope>NUCLEOTIDE SEQUENCE [LARGE SCALE GENOMIC DNA]</scope>
    <source>
        <strain evidence="3 4">YJ13C</strain>
    </source>
</reference>
<dbReference type="InterPro" id="IPR025665">
    <property type="entry name" value="Beta-barrel_OMP_2"/>
</dbReference>
<protein>
    <submittedName>
        <fullName evidence="3">PorT family protein</fullName>
    </submittedName>
</protein>
<dbReference type="Pfam" id="PF13568">
    <property type="entry name" value="OMP_b-brl_2"/>
    <property type="match status" value="1"/>
</dbReference>
<dbReference type="RefSeq" id="WP_206588521.1">
    <property type="nucleotide sequence ID" value="NZ_JAFKCU010000007.1"/>
</dbReference>
<evidence type="ECO:0000313" key="4">
    <source>
        <dbReference type="Proteomes" id="UP000664480"/>
    </source>
</evidence>
<gene>
    <name evidence="3" type="ORF">J0A69_20615</name>
</gene>
<name>A0ABS3CLA1_9BACT</name>
<evidence type="ECO:0000313" key="3">
    <source>
        <dbReference type="EMBL" id="MBN7817857.1"/>
    </source>
</evidence>
<feature type="signal peptide" evidence="1">
    <location>
        <begin position="1"/>
        <end position="19"/>
    </location>
</feature>
<dbReference type="InterPro" id="IPR011250">
    <property type="entry name" value="OMP/PagP_B-barrel"/>
</dbReference>
<feature type="chain" id="PRO_5045205333" evidence="1">
    <location>
        <begin position="20"/>
        <end position="197"/>
    </location>
</feature>
<feature type="domain" description="Outer membrane protein beta-barrel" evidence="2">
    <location>
        <begin position="19"/>
        <end position="173"/>
    </location>
</feature>
<evidence type="ECO:0000259" key="2">
    <source>
        <dbReference type="Pfam" id="PF13568"/>
    </source>
</evidence>
<keyword evidence="1" id="KW-0732">Signal</keyword>
<dbReference type="SUPFAM" id="SSF56925">
    <property type="entry name" value="OMPA-like"/>
    <property type="match status" value="1"/>
</dbReference>
<dbReference type="Proteomes" id="UP000664480">
    <property type="component" value="Unassembled WGS sequence"/>
</dbReference>
<evidence type="ECO:0000256" key="1">
    <source>
        <dbReference type="SAM" id="SignalP"/>
    </source>
</evidence>
<organism evidence="3 4">
    <name type="scientific">Algoriphagus pacificus</name>
    <dbReference type="NCBI Taxonomy" id="2811234"/>
    <lineage>
        <taxon>Bacteria</taxon>
        <taxon>Pseudomonadati</taxon>
        <taxon>Bacteroidota</taxon>
        <taxon>Cytophagia</taxon>
        <taxon>Cytophagales</taxon>
        <taxon>Cyclobacteriaceae</taxon>
        <taxon>Algoriphagus</taxon>
    </lineage>
</organism>
<keyword evidence="4" id="KW-1185">Reference proteome</keyword>
<proteinExistence type="predicted"/>
<dbReference type="EMBL" id="JAFKCU010000007">
    <property type="protein sequence ID" value="MBN7817857.1"/>
    <property type="molecule type" value="Genomic_DNA"/>
</dbReference>
<sequence length="197" mass="21845">MKKILFTLAFLSFALVGYSQDFSIGPKVGISQAKLDLSKENFESGDARFGYHVGLFGRVGLGGFFVQPEILYTQTKARFSFDQMGSQPYSEYESSFNRLDVPVMVGFKLFNLLRLQAGPIASFNVDSELKDAGDDVRDADFKKSTIGYQAGLGLDIGNLIIDAKYESSLGNISDNVGSFETDHRLNQWVLSLGFRLF</sequence>
<accession>A0ABS3CLA1</accession>